<proteinExistence type="predicted"/>
<evidence type="ECO:0000259" key="1">
    <source>
        <dbReference type="PROSITE" id="PS50878"/>
    </source>
</evidence>
<comment type="caution">
    <text evidence="2">The sequence shown here is derived from an EMBL/GenBank/DDBJ whole genome shotgun (WGS) entry which is preliminary data.</text>
</comment>
<feature type="domain" description="Reverse transcriptase" evidence="1">
    <location>
        <begin position="1"/>
        <end position="157"/>
    </location>
</feature>
<dbReference type="InterPro" id="IPR043502">
    <property type="entry name" value="DNA/RNA_pol_sf"/>
</dbReference>
<dbReference type="PANTHER" id="PTHR33332">
    <property type="entry name" value="REVERSE TRANSCRIPTASE DOMAIN-CONTAINING PROTEIN"/>
    <property type="match status" value="1"/>
</dbReference>
<reference evidence="2 3" key="1">
    <citation type="submission" date="2024-06" db="EMBL/GenBank/DDBJ databases">
        <title>A chromosome-level genome assembly of beet webworm, Loxostege sticticalis.</title>
        <authorList>
            <person name="Zhang Y."/>
        </authorList>
    </citation>
    <scope>NUCLEOTIDE SEQUENCE [LARGE SCALE GENOMIC DNA]</scope>
    <source>
        <strain evidence="2">AQ028</strain>
        <tissue evidence="2">Male pupae</tissue>
    </source>
</reference>
<dbReference type="Proteomes" id="UP001549921">
    <property type="component" value="Unassembled WGS sequence"/>
</dbReference>
<dbReference type="GO" id="GO:0071897">
    <property type="term" value="P:DNA biosynthetic process"/>
    <property type="evidence" value="ECO:0007669"/>
    <property type="project" value="UniProtKB-ARBA"/>
</dbReference>
<sequence length="347" mass="40463">MIKWFREYLSSRQLKVRVCGAESKIGDIRFGVPTGSVYGPVGYIMHVNSMPNVIKKCATYMYADDTCLVYSDTDQNQIQNIMQEDFDNVVRWAHDNGIIINTNKTKCMPILSPYNKNKEITIELKGHSYDCLHKNKNGCTCSKLETVHCYKYLGLTVESHFSWNIHINSVCNKLRSVLGKLQQLRYTTTRGVMYVLYYALADAVMSYGLGAYGLTFSTYLNKVNSLQIRFLKLLVDDKVKKSLKKDYNKLFKICEILPIEMKIKQMILIEQYNSNEHIKVREHTYATRLSKKPKFVVPKVTNYYGRRERRWLTPVYLNELPHEFTKNALSKNHLKNMLKKHYLSLCP</sequence>
<dbReference type="EMBL" id="JBEDNZ010000005">
    <property type="protein sequence ID" value="KAL0841656.1"/>
    <property type="molecule type" value="Genomic_DNA"/>
</dbReference>
<protein>
    <recommendedName>
        <fullName evidence="1">Reverse transcriptase domain-containing protein</fullName>
    </recommendedName>
</protein>
<accession>A0ABD0TF11</accession>
<dbReference type="AlphaFoldDB" id="A0ABD0TF11"/>
<name>A0ABD0TF11_LOXSC</name>
<dbReference type="InterPro" id="IPR000477">
    <property type="entry name" value="RT_dom"/>
</dbReference>
<dbReference type="Pfam" id="PF00078">
    <property type="entry name" value="RVT_1"/>
    <property type="match status" value="1"/>
</dbReference>
<dbReference type="SUPFAM" id="SSF56672">
    <property type="entry name" value="DNA/RNA polymerases"/>
    <property type="match status" value="1"/>
</dbReference>
<evidence type="ECO:0000313" key="2">
    <source>
        <dbReference type="EMBL" id="KAL0841656.1"/>
    </source>
</evidence>
<organism evidence="2 3">
    <name type="scientific">Loxostege sticticalis</name>
    <name type="common">Beet webworm moth</name>
    <dbReference type="NCBI Taxonomy" id="481309"/>
    <lineage>
        <taxon>Eukaryota</taxon>
        <taxon>Metazoa</taxon>
        <taxon>Ecdysozoa</taxon>
        <taxon>Arthropoda</taxon>
        <taxon>Hexapoda</taxon>
        <taxon>Insecta</taxon>
        <taxon>Pterygota</taxon>
        <taxon>Neoptera</taxon>
        <taxon>Endopterygota</taxon>
        <taxon>Lepidoptera</taxon>
        <taxon>Glossata</taxon>
        <taxon>Ditrysia</taxon>
        <taxon>Pyraloidea</taxon>
        <taxon>Crambidae</taxon>
        <taxon>Pyraustinae</taxon>
        <taxon>Loxostege</taxon>
    </lineage>
</organism>
<evidence type="ECO:0000313" key="3">
    <source>
        <dbReference type="Proteomes" id="UP001549921"/>
    </source>
</evidence>
<dbReference type="PROSITE" id="PS50878">
    <property type="entry name" value="RT_POL"/>
    <property type="match status" value="1"/>
</dbReference>
<gene>
    <name evidence="2" type="ORF">ABMA28_013934</name>
</gene>